<dbReference type="PRINTS" id="PR00344">
    <property type="entry name" value="BCTRLSENSOR"/>
</dbReference>
<evidence type="ECO:0000256" key="5">
    <source>
        <dbReference type="ARBA" id="ARBA00022741"/>
    </source>
</evidence>
<dbReference type="EC" id="2.7.13.3" evidence="2"/>
<accession>A0A192A6R5</accession>
<proteinExistence type="predicted"/>
<sequence length="432" mass="47598">MTNTVGGVPADNPGRWPARVWQYLATSLTSAALLDEESAARLRRIRFVGALGVLGHPLYFVIWSVVFPQPYENVWLRAVCTLLFIPLLFANRLSQYKWLPAYALFAITAGLPFAFIFFYLENAGTMVWAESVVIAVVILFHFSTAFALISLISGAFAATALFLLAGNAVAAFPWHALLEQIPVVAFVVAVLVVIKLDRQILAEQKQRGVALALGTVAHELRTPLASLALTARGIQDRLPKLVPPDHPDLPAVQHAVERMRTDVVRANNSIELLVANSKDPQTVSINWFDPHEAICSAIAAFPFEPGTRELVSIAPSIGVRVLGNASLFEHIITNLTKNALEAIQRVGKGDLHFSYERSSRGVEIVVRDTGSGISSTVLKRMFEPFFSYPAHRGTGIGLMFCRKVLRGWGASISCKSVEHEYTEFRIRFPNPR</sequence>
<dbReference type="GO" id="GO:0000155">
    <property type="term" value="F:phosphorelay sensor kinase activity"/>
    <property type="evidence" value="ECO:0007669"/>
    <property type="project" value="InterPro"/>
</dbReference>
<dbReference type="PANTHER" id="PTHR43065:SF10">
    <property type="entry name" value="PEROXIDE STRESS-ACTIVATED HISTIDINE KINASE MAK3"/>
    <property type="match status" value="1"/>
</dbReference>
<dbReference type="SUPFAM" id="SSF55874">
    <property type="entry name" value="ATPase domain of HSP90 chaperone/DNA topoisomerase II/histidine kinase"/>
    <property type="match status" value="1"/>
</dbReference>
<evidence type="ECO:0000256" key="4">
    <source>
        <dbReference type="ARBA" id="ARBA00022679"/>
    </source>
</evidence>
<keyword evidence="3" id="KW-0597">Phosphoprotein</keyword>
<dbReference type="InterPro" id="IPR004358">
    <property type="entry name" value="Sig_transdc_His_kin-like_C"/>
</dbReference>
<organism evidence="9 10">
    <name type="scientific">Ralstonia insidiosa</name>
    <dbReference type="NCBI Taxonomy" id="190721"/>
    <lineage>
        <taxon>Bacteria</taxon>
        <taxon>Pseudomonadati</taxon>
        <taxon>Pseudomonadota</taxon>
        <taxon>Betaproteobacteria</taxon>
        <taxon>Burkholderiales</taxon>
        <taxon>Burkholderiaceae</taxon>
        <taxon>Ralstonia</taxon>
    </lineage>
</organism>
<dbReference type="InterPro" id="IPR003661">
    <property type="entry name" value="HisK_dim/P_dom"/>
</dbReference>
<dbReference type="GO" id="GO:0005524">
    <property type="term" value="F:ATP binding"/>
    <property type="evidence" value="ECO:0007669"/>
    <property type="project" value="UniProtKB-KW"/>
</dbReference>
<dbReference type="PROSITE" id="PS50109">
    <property type="entry name" value="HIS_KIN"/>
    <property type="match status" value="1"/>
</dbReference>
<dbReference type="Pfam" id="PF02518">
    <property type="entry name" value="HATPase_c"/>
    <property type="match status" value="1"/>
</dbReference>
<evidence type="ECO:0000313" key="9">
    <source>
        <dbReference type="EMBL" id="ANJ76084.1"/>
    </source>
</evidence>
<evidence type="ECO:0000256" key="7">
    <source>
        <dbReference type="ARBA" id="ARBA00022840"/>
    </source>
</evidence>
<keyword evidence="6 9" id="KW-0418">Kinase</keyword>
<gene>
    <name evidence="9" type="ORF">A9Y76_18960</name>
</gene>
<comment type="catalytic activity">
    <reaction evidence="1">
        <text>ATP + protein L-histidine = ADP + protein N-phospho-L-histidine.</text>
        <dbReference type="EC" id="2.7.13.3"/>
    </reaction>
</comment>
<name>A0A192A6R5_9RALS</name>
<dbReference type="RefSeq" id="WP_064809003.1">
    <property type="nucleotide sequence ID" value="NZ_CP016023.1"/>
</dbReference>
<dbReference type="EMBL" id="CP016023">
    <property type="protein sequence ID" value="ANJ76084.1"/>
    <property type="molecule type" value="Genomic_DNA"/>
</dbReference>
<dbReference type="PANTHER" id="PTHR43065">
    <property type="entry name" value="SENSOR HISTIDINE KINASE"/>
    <property type="match status" value="1"/>
</dbReference>
<dbReference type="STRING" id="190721.ACS15_4008"/>
<reference evidence="10" key="1">
    <citation type="submission" date="2016-06" db="EMBL/GenBank/DDBJ databases">
        <authorList>
            <person name="Xu Y."/>
            <person name="Nagy A."/>
            <person name="Yan X."/>
            <person name="Kim S.W."/>
            <person name="Haley B."/>
            <person name="Liu N.T."/>
            <person name="Nou X."/>
        </authorList>
    </citation>
    <scope>NUCLEOTIDE SEQUENCE [LARGE SCALE GENOMIC DNA]</scope>
    <source>
        <strain evidence="10">ATCC 49129</strain>
    </source>
</reference>
<dbReference type="InterPro" id="IPR036890">
    <property type="entry name" value="HATPase_C_sf"/>
</dbReference>
<keyword evidence="5" id="KW-0547">Nucleotide-binding</keyword>
<evidence type="ECO:0000313" key="10">
    <source>
        <dbReference type="Proteomes" id="UP000078572"/>
    </source>
</evidence>
<dbReference type="SUPFAM" id="SSF47384">
    <property type="entry name" value="Homodimeric domain of signal transducing histidine kinase"/>
    <property type="match status" value="1"/>
</dbReference>
<evidence type="ECO:0000256" key="8">
    <source>
        <dbReference type="ARBA" id="ARBA00023012"/>
    </source>
</evidence>
<evidence type="ECO:0000256" key="3">
    <source>
        <dbReference type="ARBA" id="ARBA00022553"/>
    </source>
</evidence>
<dbReference type="Gene3D" id="3.30.565.10">
    <property type="entry name" value="Histidine kinase-like ATPase, C-terminal domain"/>
    <property type="match status" value="1"/>
</dbReference>
<dbReference type="InterPro" id="IPR003594">
    <property type="entry name" value="HATPase_dom"/>
</dbReference>
<dbReference type="GeneID" id="61528113"/>
<dbReference type="InterPro" id="IPR005467">
    <property type="entry name" value="His_kinase_dom"/>
</dbReference>
<dbReference type="OrthoDB" id="8573961at2"/>
<keyword evidence="4" id="KW-0808">Transferase</keyword>
<dbReference type="Gene3D" id="1.10.287.130">
    <property type="match status" value="1"/>
</dbReference>
<keyword evidence="8" id="KW-0902">Two-component regulatory system</keyword>
<dbReference type="CDD" id="cd00082">
    <property type="entry name" value="HisKA"/>
    <property type="match status" value="1"/>
</dbReference>
<dbReference type="InterPro" id="IPR036097">
    <property type="entry name" value="HisK_dim/P_sf"/>
</dbReference>
<dbReference type="SMART" id="SM00387">
    <property type="entry name" value="HATPase_c"/>
    <property type="match status" value="1"/>
</dbReference>
<evidence type="ECO:0000256" key="2">
    <source>
        <dbReference type="ARBA" id="ARBA00012438"/>
    </source>
</evidence>
<protein>
    <recommendedName>
        <fullName evidence="2">histidine kinase</fullName>
        <ecNumber evidence="2">2.7.13.3</ecNumber>
    </recommendedName>
</protein>
<evidence type="ECO:0000256" key="1">
    <source>
        <dbReference type="ARBA" id="ARBA00000085"/>
    </source>
</evidence>
<dbReference type="Proteomes" id="UP000078572">
    <property type="component" value="Chromosome 2"/>
</dbReference>
<dbReference type="AlphaFoldDB" id="A0A192A6R5"/>
<keyword evidence="10" id="KW-1185">Reference proteome</keyword>
<evidence type="ECO:0000256" key="6">
    <source>
        <dbReference type="ARBA" id="ARBA00022777"/>
    </source>
</evidence>
<keyword evidence="7" id="KW-0067">ATP-binding</keyword>